<protein>
    <submittedName>
        <fullName evidence="2">Putative secreted protein (Por secretion system target)</fullName>
    </submittedName>
</protein>
<sequence length="388" mass="43956">MKTKLLLFFAILILNFSGSTRSHATGLKTLCRLPEKVQETSGIELTGKNEVWTLNDSGGAAELYLCDTLGNLVRTVKINDAENHDWEDITQDDQGNFYIGDMGNNNNDRENLRIYKIPNPSSTTASSVDAEKIKFTYEDQTKFPPGDDNLNYDCEAIIWYNSNIYLFTKNRSIPIKTSVYRIPDQPGEYVAKKLATFDTAGSNTNETDIYSYWITSADISPNGKQLALLSHDRIWVFYNFSDDNFFGGDYKVYELETSTQKESICFADNSTLYLTDEYWSTFDIGRNLYVLTISTPFSTSTSDLSNSTEEKFSITPNPFTQTLKIAGTELPGYRLQLMDPQGRLYRTLTPDDVSLTVNLGNLPNGPYLLKFTDKTTGYCWAEKLLKQE</sequence>
<dbReference type="SUPFAM" id="SSF101898">
    <property type="entry name" value="NHL repeat"/>
    <property type="match status" value="1"/>
</dbReference>
<comment type="caution">
    <text evidence="2">The sequence shown here is derived from an EMBL/GenBank/DDBJ whole genome shotgun (WGS) entry which is preliminary data.</text>
</comment>
<evidence type="ECO:0000313" key="3">
    <source>
        <dbReference type="Proteomes" id="UP000283387"/>
    </source>
</evidence>
<dbReference type="EMBL" id="RAPN01000001">
    <property type="protein sequence ID" value="RKD91350.1"/>
    <property type="molecule type" value="Genomic_DNA"/>
</dbReference>
<name>A0A419W7F4_9BACT</name>
<dbReference type="OrthoDB" id="9798438at2"/>
<feature type="signal peptide" evidence="1">
    <location>
        <begin position="1"/>
        <end position="24"/>
    </location>
</feature>
<dbReference type="AlphaFoldDB" id="A0A419W7F4"/>
<evidence type="ECO:0000256" key="1">
    <source>
        <dbReference type="SAM" id="SignalP"/>
    </source>
</evidence>
<evidence type="ECO:0000313" key="2">
    <source>
        <dbReference type="EMBL" id="RKD91350.1"/>
    </source>
</evidence>
<feature type="chain" id="PRO_5019459364" evidence="1">
    <location>
        <begin position="25"/>
        <end position="388"/>
    </location>
</feature>
<keyword evidence="1" id="KW-0732">Signal</keyword>
<keyword evidence="3" id="KW-1185">Reference proteome</keyword>
<reference evidence="2 3" key="1">
    <citation type="submission" date="2018-09" db="EMBL/GenBank/DDBJ databases">
        <title>Genomic Encyclopedia of Archaeal and Bacterial Type Strains, Phase II (KMG-II): from individual species to whole genera.</title>
        <authorList>
            <person name="Goeker M."/>
        </authorList>
    </citation>
    <scope>NUCLEOTIDE SEQUENCE [LARGE SCALE GENOMIC DNA]</scope>
    <source>
        <strain evidence="2 3">DSM 27148</strain>
    </source>
</reference>
<accession>A0A419W7F4</accession>
<organism evidence="2 3">
    <name type="scientific">Mangrovibacterium diazotrophicum</name>
    <dbReference type="NCBI Taxonomy" id="1261403"/>
    <lineage>
        <taxon>Bacteria</taxon>
        <taxon>Pseudomonadati</taxon>
        <taxon>Bacteroidota</taxon>
        <taxon>Bacteroidia</taxon>
        <taxon>Marinilabiliales</taxon>
        <taxon>Prolixibacteraceae</taxon>
        <taxon>Mangrovibacterium</taxon>
    </lineage>
</organism>
<dbReference type="RefSeq" id="WP_147377173.1">
    <property type="nucleotide sequence ID" value="NZ_RAPN01000001.1"/>
</dbReference>
<proteinExistence type="predicted"/>
<dbReference type="Proteomes" id="UP000283387">
    <property type="component" value="Unassembled WGS sequence"/>
</dbReference>
<gene>
    <name evidence="2" type="ORF">BC643_1703</name>
</gene>